<dbReference type="Proteomes" id="UP001151079">
    <property type="component" value="Unassembled WGS sequence"/>
</dbReference>
<dbReference type="PANTHER" id="PTHR34400:SF4">
    <property type="entry name" value="MEMBRANE PROTEIN"/>
    <property type="match status" value="1"/>
</dbReference>
<feature type="domain" description="Iminophenyl-pyruvate dimer synthase" evidence="1">
    <location>
        <begin position="88"/>
        <end position="311"/>
    </location>
</feature>
<dbReference type="EMBL" id="JAOZEW010000010">
    <property type="protein sequence ID" value="MCV9928230.1"/>
    <property type="molecule type" value="Genomic_DNA"/>
</dbReference>
<evidence type="ECO:0000313" key="2">
    <source>
        <dbReference type="EMBL" id="MCV9928230.1"/>
    </source>
</evidence>
<dbReference type="InterPro" id="IPR012347">
    <property type="entry name" value="Ferritin-like"/>
</dbReference>
<dbReference type="PANTHER" id="PTHR34400">
    <property type="match status" value="1"/>
</dbReference>
<proteinExistence type="predicted"/>
<name>A0A9X2ZF39_9FLAO</name>
<dbReference type="InterPro" id="IPR026820">
    <property type="entry name" value="VioB/RebD_dom"/>
</dbReference>
<evidence type="ECO:0000259" key="1">
    <source>
        <dbReference type="Pfam" id="PF12902"/>
    </source>
</evidence>
<reference evidence="2" key="1">
    <citation type="submission" date="2022-10" db="EMBL/GenBank/DDBJ databases">
        <title>Two novel species of Flavobacterium.</title>
        <authorList>
            <person name="Liu Q."/>
            <person name="Xin Y.-H."/>
        </authorList>
    </citation>
    <scope>NUCLEOTIDE SEQUENCE</scope>
    <source>
        <strain evidence="2">LS1R49</strain>
    </source>
</reference>
<accession>A0A9X2ZF39</accession>
<dbReference type="AlphaFoldDB" id="A0A9X2ZF39"/>
<comment type="caution">
    <text evidence="2">The sequence shown here is derived from an EMBL/GenBank/DDBJ whole genome shotgun (WGS) entry which is preliminary data.</text>
</comment>
<evidence type="ECO:0000313" key="3">
    <source>
        <dbReference type="Proteomes" id="UP001151079"/>
    </source>
</evidence>
<protein>
    <submittedName>
        <fullName evidence="2">Ferritin-like protein</fullName>
    </submittedName>
</protein>
<keyword evidence="3" id="KW-1185">Reference proteome</keyword>
<dbReference type="Gene3D" id="1.20.1260.10">
    <property type="match status" value="1"/>
</dbReference>
<gene>
    <name evidence="2" type="ORF">OIU83_11225</name>
</gene>
<dbReference type="Pfam" id="PF12902">
    <property type="entry name" value="Ferritin-like"/>
    <property type="match status" value="1"/>
</dbReference>
<dbReference type="RefSeq" id="WP_264206349.1">
    <property type="nucleotide sequence ID" value="NZ_JAOZEW010000010.1"/>
</dbReference>
<organism evidence="2 3">
    <name type="scientific">Flavobacterium shii</name>
    <dbReference type="NCBI Taxonomy" id="2987687"/>
    <lineage>
        <taxon>Bacteria</taxon>
        <taxon>Pseudomonadati</taxon>
        <taxon>Bacteroidota</taxon>
        <taxon>Flavobacteriia</taxon>
        <taxon>Flavobacteriales</taxon>
        <taxon>Flavobacteriaceae</taxon>
        <taxon>Flavobacterium</taxon>
    </lineage>
</organism>
<sequence>MENNFFQKNNPNRQKLIKPLTDLDTPQEIANSIALDSLTDSDIPQEIANSIALEGNIPQLKDLPLQFKMSQKDVKNYIKDLKHLQACLRTALQLELSTIPPYLCGLYTIKDGSNVEAAALIRSVVVEEMLHMVLVSNILNAITDPKSIKKGEKLFNVKDIIPNYPTFLPGDIHPEVPPGAPPFKVHLLKFSKEALEEFSTIERPSDPNAPITKTFDSIGQFYEAIRYGLLRINKKTPGGIFKGDPKRQITPEHYYGSGGKITKVTNYEEAEEAIGEIVGQGEGIDGTIVTDHVMFGENIEYAHYFKFQEISYGRMYSANDTNFQMPVRSVPTGRPFTVSWSSVYNMKANPKMKDYKNNPELLQKAIEFNKVYVTLLNNINDAVSGDPDLLIKGIAVMYDLKYKAIELLNIPLGNGECAGPTFEYVEL</sequence>